<comment type="subcellular location">
    <subcellularLocation>
        <location evidence="2">Secreted</location>
        <location evidence="2">Cell wall</location>
    </subcellularLocation>
</comment>
<keyword evidence="6" id="KW-0285">Flavoprotein</keyword>
<dbReference type="PANTHER" id="PTHR32448">
    <property type="entry name" value="OS08G0158400 PROTEIN"/>
    <property type="match status" value="1"/>
</dbReference>
<evidence type="ECO:0000256" key="1">
    <source>
        <dbReference type="ARBA" id="ARBA00001974"/>
    </source>
</evidence>
<gene>
    <name evidence="13" type="ORF">F2Q69_00039891</name>
</gene>
<dbReference type="EMBL" id="QGKX02001621">
    <property type="protein sequence ID" value="KAF3502917.1"/>
    <property type="molecule type" value="Genomic_DNA"/>
</dbReference>
<evidence type="ECO:0000313" key="14">
    <source>
        <dbReference type="Proteomes" id="UP000712600"/>
    </source>
</evidence>
<proteinExistence type="inferred from homology"/>
<protein>
    <recommendedName>
        <fullName evidence="15">FAD linked oxidase N-terminal domain-containing protein</fullName>
    </recommendedName>
</protein>
<dbReference type="AlphaFoldDB" id="A0A8S9NM53"/>
<evidence type="ECO:0000256" key="9">
    <source>
        <dbReference type="ARBA" id="ARBA00022827"/>
    </source>
</evidence>
<keyword evidence="7" id="KW-0732">Signal</keyword>
<evidence type="ECO:0000256" key="8">
    <source>
        <dbReference type="ARBA" id="ARBA00022741"/>
    </source>
</evidence>
<dbReference type="Proteomes" id="UP000712600">
    <property type="component" value="Unassembled WGS sequence"/>
</dbReference>
<evidence type="ECO:0008006" key="15">
    <source>
        <dbReference type="Google" id="ProtNLM"/>
    </source>
</evidence>
<evidence type="ECO:0000256" key="10">
    <source>
        <dbReference type="ARBA" id="ARBA00023002"/>
    </source>
</evidence>
<dbReference type="GO" id="GO:0050660">
    <property type="term" value="F:flavin adenine dinucleotide binding"/>
    <property type="evidence" value="ECO:0007669"/>
    <property type="project" value="InterPro"/>
</dbReference>
<dbReference type="InterPro" id="IPR036318">
    <property type="entry name" value="FAD-bd_PCMH-like_sf"/>
</dbReference>
<evidence type="ECO:0000256" key="3">
    <source>
        <dbReference type="ARBA" id="ARBA00005466"/>
    </source>
</evidence>
<keyword evidence="9" id="KW-0274">FAD</keyword>
<keyword evidence="10" id="KW-0560">Oxidoreductase</keyword>
<dbReference type="SUPFAM" id="SSF56176">
    <property type="entry name" value="FAD-binding/transporter-associated domain-like"/>
    <property type="match status" value="1"/>
</dbReference>
<comment type="similarity">
    <text evidence="3">Belongs to the oxygen-dependent FAD-linked oxidoreductase family.</text>
</comment>
<evidence type="ECO:0000256" key="6">
    <source>
        <dbReference type="ARBA" id="ARBA00022630"/>
    </source>
</evidence>
<comment type="cofactor">
    <cofactor evidence="1">
        <name>FAD</name>
        <dbReference type="ChEBI" id="CHEBI:57692"/>
    </cofactor>
</comment>
<organism evidence="13 14">
    <name type="scientific">Brassica cretica</name>
    <name type="common">Mustard</name>
    <dbReference type="NCBI Taxonomy" id="69181"/>
    <lineage>
        <taxon>Eukaryota</taxon>
        <taxon>Viridiplantae</taxon>
        <taxon>Streptophyta</taxon>
        <taxon>Embryophyta</taxon>
        <taxon>Tracheophyta</taxon>
        <taxon>Spermatophyta</taxon>
        <taxon>Magnoliopsida</taxon>
        <taxon>eudicotyledons</taxon>
        <taxon>Gunneridae</taxon>
        <taxon>Pentapetalae</taxon>
        <taxon>rosids</taxon>
        <taxon>malvids</taxon>
        <taxon>Brassicales</taxon>
        <taxon>Brassicaceae</taxon>
        <taxon>Brassiceae</taxon>
        <taxon>Brassica</taxon>
    </lineage>
</organism>
<evidence type="ECO:0000256" key="2">
    <source>
        <dbReference type="ARBA" id="ARBA00004191"/>
    </source>
</evidence>
<sequence>MRGDSQERECSTKCMKAVSYAKVTKPNTDNFLRCLRSRTSPEYPITEAVYTPDNSIFLTSYLSYAKNKRCSDPNNTNLIAIIAAKHESHVQATVVCAKSNGVQIRTRSGGHDLDGLSYVSSIPFVALETRVSGTWRITIR</sequence>
<dbReference type="Gene3D" id="3.30.43.10">
    <property type="entry name" value="Uridine Diphospho-n-acetylenolpyruvylglucosamine Reductase, domain 2"/>
    <property type="match status" value="1"/>
</dbReference>
<keyword evidence="5" id="KW-0964">Secreted</keyword>
<evidence type="ECO:0000256" key="5">
    <source>
        <dbReference type="ARBA" id="ARBA00022525"/>
    </source>
</evidence>
<evidence type="ECO:0000256" key="7">
    <source>
        <dbReference type="ARBA" id="ARBA00022729"/>
    </source>
</evidence>
<dbReference type="GO" id="GO:0016491">
    <property type="term" value="F:oxidoreductase activity"/>
    <property type="evidence" value="ECO:0007669"/>
    <property type="project" value="UniProtKB-KW"/>
</dbReference>
<name>A0A8S9NM53_BRACR</name>
<evidence type="ECO:0000256" key="4">
    <source>
        <dbReference type="ARBA" id="ARBA00022512"/>
    </source>
</evidence>
<evidence type="ECO:0000256" key="12">
    <source>
        <dbReference type="ARBA" id="ARBA00023180"/>
    </source>
</evidence>
<accession>A0A8S9NM53</accession>
<keyword evidence="12" id="KW-0325">Glycoprotein</keyword>
<evidence type="ECO:0000313" key="13">
    <source>
        <dbReference type="EMBL" id="KAF3502917.1"/>
    </source>
</evidence>
<keyword evidence="11" id="KW-1015">Disulfide bond</keyword>
<reference evidence="13" key="1">
    <citation type="submission" date="2019-12" db="EMBL/GenBank/DDBJ databases">
        <title>Genome sequencing and annotation of Brassica cretica.</title>
        <authorList>
            <person name="Studholme D.J."/>
            <person name="Sarris P."/>
        </authorList>
    </citation>
    <scope>NUCLEOTIDE SEQUENCE</scope>
    <source>
        <strain evidence="13">PFS-109/04</strain>
        <tissue evidence="13">Leaf</tissue>
    </source>
</reference>
<keyword evidence="8" id="KW-0547">Nucleotide-binding</keyword>
<dbReference type="InterPro" id="IPR016167">
    <property type="entry name" value="FAD-bd_PCMH_sub1"/>
</dbReference>
<evidence type="ECO:0000256" key="11">
    <source>
        <dbReference type="ARBA" id="ARBA00023157"/>
    </source>
</evidence>
<comment type="caution">
    <text evidence="13">The sequence shown here is derived from an EMBL/GenBank/DDBJ whole genome shotgun (WGS) entry which is preliminary data.</text>
</comment>
<dbReference type="FunFam" id="3.30.43.10:FF:000004">
    <property type="entry name" value="Berberine bridge enzyme-like 15"/>
    <property type="match status" value="1"/>
</dbReference>
<keyword evidence="4" id="KW-0134">Cell wall</keyword>